<evidence type="ECO:0000256" key="4">
    <source>
        <dbReference type="ARBA" id="ARBA00022801"/>
    </source>
</evidence>
<feature type="domain" description="PLD phosphodiesterase" evidence="7">
    <location>
        <begin position="502"/>
        <end position="529"/>
    </location>
</feature>
<accession>A0A812NK97</accession>
<evidence type="ECO:0000256" key="3">
    <source>
        <dbReference type="ARBA" id="ARBA00022737"/>
    </source>
</evidence>
<dbReference type="CDD" id="cd09141">
    <property type="entry name" value="PLDc_vPLD1_2_yPLD_like_2"/>
    <property type="match status" value="1"/>
</dbReference>
<proteinExistence type="predicted"/>
<comment type="caution">
    <text evidence="8">The sequence shown here is derived from an EMBL/GenBank/DDBJ whole genome shotgun (WGS) entry which is preliminary data.</text>
</comment>
<dbReference type="PANTHER" id="PTHR18896:SF76">
    <property type="entry name" value="PHOSPHOLIPASE"/>
    <property type="match status" value="1"/>
</dbReference>
<dbReference type="InterPro" id="IPR001736">
    <property type="entry name" value="PLipase_D/transphosphatidylase"/>
</dbReference>
<dbReference type="OrthoDB" id="419078at2759"/>
<evidence type="ECO:0000256" key="5">
    <source>
        <dbReference type="ARBA" id="ARBA00022963"/>
    </source>
</evidence>
<dbReference type="GO" id="GO:0009395">
    <property type="term" value="P:phospholipid catabolic process"/>
    <property type="evidence" value="ECO:0007669"/>
    <property type="project" value="TreeGrafter"/>
</dbReference>
<dbReference type="Proteomes" id="UP000604046">
    <property type="component" value="Unassembled WGS sequence"/>
</dbReference>
<organism evidence="8 9">
    <name type="scientific">Symbiodinium natans</name>
    <dbReference type="NCBI Taxonomy" id="878477"/>
    <lineage>
        <taxon>Eukaryota</taxon>
        <taxon>Sar</taxon>
        <taxon>Alveolata</taxon>
        <taxon>Dinophyceae</taxon>
        <taxon>Suessiales</taxon>
        <taxon>Symbiodiniaceae</taxon>
        <taxon>Symbiodinium</taxon>
    </lineage>
</organism>
<gene>
    <name evidence="8" type="primary">PLD2</name>
    <name evidence="8" type="ORF">SNAT2548_LOCUS15395</name>
</gene>
<keyword evidence="5" id="KW-0442">Lipid degradation</keyword>
<protein>
    <recommendedName>
        <fullName evidence="2">phospholipase D</fullName>
        <ecNumber evidence="2">3.1.4.4</ecNumber>
    </recommendedName>
</protein>
<dbReference type="InterPro" id="IPR015679">
    <property type="entry name" value="PLipase_D_fam"/>
</dbReference>
<sequence length="984" mass="110596">MPSTITISWLCLNKFDESGRMASPSMPPIVEFSSYVTRMAAQPCNLESEREDTCCISDTLVPGRQTGVGPPRMVETVRDGQDVNYCGIASMAVAPGRDPFWAVVSVALCAVKTSAFWGALLWASWLLAKLLRPAVHRSLLLADMVADLPDIQPALEPLIALFLSLALGSFGALLMAGLTEVSFLPAKAILSLERKAETEKVREQLKLLLRSKDCLCNMDICNFLSLGMATYFNSSETHKEGRCFVRRHETTEDYFMNRRRQRCSFFCLRCDFRLELARRRGLQERWLVLRKDGIALFSSLMDTDPTDMLFFDTSFALFRDEEDHVLVKGASWVLELSFGDGPRRHSSAQGWCNAITVTAQLSTRTREQRYGSFAPLRSPAAPKDGDRHMLRRSLCRYAVNGRAIFRAVAEAILLAKHEIFILSFFLSPHIELVRDGDSLPGVPDAKVAALLKATADRGVRIYVLLYQETGKFVPNDSAYAENELQHRNIFVMRHRSRFDSNLLWTHHEKVVVVDQQLAIVGGLDLCIGRYDDWRHCISDPAASVWKGQDYYNPRIKDVTDGRLQHDLLDRRRQARLPWQDIACELLGRPARDVARHCVERWNHARCINSMYHGLPTALLKRKVAVNNDDMLKLPHKVSDASWPPERGSWQECRAQVVRSVGRWSAGTKTESSSHQAYCDLIQESKRFIYIENQFFCSGMEGEESIGNRVLEALFRRIVKADEQREVFHVVVLLPLLPALEAPLCQSNASQPVFRVMHAQYQTLRGLRKELRARGVDETKYISVFGLRTHGWLEGLGYVTEQIYIHSKTMVVDDEVAIVGSSNINDRSLLGMRDSEVNVVIQDTAAAFSGAGSLRGGPATNLRKALFAQHMGLTREHLESVYPNPASEACVAEMRRVAQQNTSVYEELFGALPSDAVGTWGELAARRRQVQPALNADFSRIPDAQIAEEALKKVQGYLVQFPLDFLAKEDLTPSVVGGLLGPVFT</sequence>
<dbReference type="EMBL" id="CAJNDS010001957">
    <property type="protein sequence ID" value="CAE7292035.1"/>
    <property type="molecule type" value="Genomic_DNA"/>
</dbReference>
<name>A0A812NK97_9DINO</name>
<dbReference type="PANTHER" id="PTHR18896">
    <property type="entry name" value="PHOSPHOLIPASE D"/>
    <property type="match status" value="1"/>
</dbReference>
<evidence type="ECO:0000256" key="2">
    <source>
        <dbReference type="ARBA" id="ARBA00012027"/>
    </source>
</evidence>
<dbReference type="SUPFAM" id="SSF56024">
    <property type="entry name" value="Phospholipase D/nuclease"/>
    <property type="match status" value="2"/>
</dbReference>
<evidence type="ECO:0000256" key="1">
    <source>
        <dbReference type="ARBA" id="ARBA00000798"/>
    </source>
</evidence>
<keyword evidence="6" id="KW-0443">Lipid metabolism</keyword>
<dbReference type="GO" id="GO:0005886">
    <property type="term" value="C:plasma membrane"/>
    <property type="evidence" value="ECO:0007669"/>
    <property type="project" value="TreeGrafter"/>
</dbReference>
<keyword evidence="4" id="KW-0378">Hydrolase</keyword>
<keyword evidence="9" id="KW-1185">Reference proteome</keyword>
<dbReference type="Pfam" id="PF00614">
    <property type="entry name" value="PLDc"/>
    <property type="match status" value="1"/>
</dbReference>
<dbReference type="AlphaFoldDB" id="A0A812NK97"/>
<comment type="catalytic activity">
    <reaction evidence="1">
        <text>a 1,2-diacyl-sn-glycero-3-phosphocholine + H2O = a 1,2-diacyl-sn-glycero-3-phosphate + choline + H(+)</text>
        <dbReference type="Rhea" id="RHEA:14445"/>
        <dbReference type="ChEBI" id="CHEBI:15354"/>
        <dbReference type="ChEBI" id="CHEBI:15377"/>
        <dbReference type="ChEBI" id="CHEBI:15378"/>
        <dbReference type="ChEBI" id="CHEBI:57643"/>
        <dbReference type="ChEBI" id="CHEBI:58608"/>
        <dbReference type="EC" id="3.1.4.4"/>
    </reaction>
</comment>
<evidence type="ECO:0000259" key="7">
    <source>
        <dbReference type="PROSITE" id="PS50035"/>
    </source>
</evidence>
<dbReference type="PROSITE" id="PS50035">
    <property type="entry name" value="PLD"/>
    <property type="match status" value="2"/>
</dbReference>
<dbReference type="InterPro" id="IPR025202">
    <property type="entry name" value="PLD-like_dom"/>
</dbReference>
<evidence type="ECO:0000313" key="9">
    <source>
        <dbReference type="Proteomes" id="UP000604046"/>
    </source>
</evidence>
<dbReference type="GO" id="GO:0004630">
    <property type="term" value="F:phospholipase D activity"/>
    <property type="evidence" value="ECO:0007669"/>
    <property type="project" value="UniProtKB-EC"/>
</dbReference>
<dbReference type="Gene3D" id="3.30.870.10">
    <property type="entry name" value="Endonuclease Chain A"/>
    <property type="match status" value="2"/>
</dbReference>
<evidence type="ECO:0000313" key="8">
    <source>
        <dbReference type="EMBL" id="CAE7292035.1"/>
    </source>
</evidence>
<evidence type="ECO:0000256" key="6">
    <source>
        <dbReference type="ARBA" id="ARBA00023098"/>
    </source>
</evidence>
<dbReference type="Pfam" id="PF13091">
    <property type="entry name" value="PLDc_2"/>
    <property type="match status" value="1"/>
</dbReference>
<dbReference type="EC" id="3.1.4.4" evidence="2"/>
<dbReference type="SMART" id="SM00155">
    <property type="entry name" value="PLDc"/>
    <property type="match status" value="2"/>
</dbReference>
<feature type="domain" description="PLD phosphodiesterase" evidence="7">
    <location>
        <begin position="800"/>
        <end position="827"/>
    </location>
</feature>
<reference evidence="8" key="1">
    <citation type="submission" date="2021-02" db="EMBL/GenBank/DDBJ databases">
        <authorList>
            <person name="Dougan E. K."/>
            <person name="Rhodes N."/>
            <person name="Thang M."/>
            <person name="Chan C."/>
        </authorList>
    </citation>
    <scope>NUCLEOTIDE SEQUENCE</scope>
</reference>
<keyword evidence="3" id="KW-0677">Repeat</keyword>